<organism evidence="1 2">
    <name type="scientific">Neorhodopirellula pilleata</name>
    <dbReference type="NCBI Taxonomy" id="2714738"/>
    <lineage>
        <taxon>Bacteria</taxon>
        <taxon>Pseudomonadati</taxon>
        <taxon>Planctomycetota</taxon>
        <taxon>Planctomycetia</taxon>
        <taxon>Pirellulales</taxon>
        <taxon>Pirellulaceae</taxon>
        <taxon>Neorhodopirellula</taxon>
    </lineage>
</organism>
<dbReference type="InterPro" id="IPR021133">
    <property type="entry name" value="HEAT_type_2"/>
</dbReference>
<evidence type="ECO:0008006" key="3">
    <source>
        <dbReference type="Google" id="ProtNLM"/>
    </source>
</evidence>
<dbReference type="EMBL" id="SJPM01000010">
    <property type="protein sequence ID" value="TWT92946.1"/>
    <property type="molecule type" value="Genomic_DNA"/>
</dbReference>
<dbReference type="RefSeq" id="WP_146579659.1">
    <property type="nucleotide sequence ID" value="NZ_SJPM01000010.1"/>
</dbReference>
<gene>
    <name evidence="1" type="ORF">Pla100_42620</name>
</gene>
<evidence type="ECO:0000313" key="1">
    <source>
        <dbReference type="EMBL" id="TWT92946.1"/>
    </source>
</evidence>
<dbReference type="SUPFAM" id="SSF48371">
    <property type="entry name" value="ARM repeat"/>
    <property type="match status" value="1"/>
</dbReference>
<sequence length="176" mass="19670">MSDVWQTLELLRSEDSITRIKAKRRIADLGSECSPATSEIISLLEHGDVVLVDYAMIALRRIGKSSLPHLLNRLENASGDFRVRLLCVLGSINRPFDQIAGILAEALSDTDGNVRMQAARSLTVLYFAMDESERESHDCSFLPTVKWLLEDSQTNPETSGHWATSRLYLKQHADVA</sequence>
<dbReference type="AlphaFoldDB" id="A0A5C6A0K7"/>
<dbReference type="Proteomes" id="UP000316213">
    <property type="component" value="Unassembled WGS sequence"/>
</dbReference>
<dbReference type="Gene3D" id="1.25.10.10">
    <property type="entry name" value="Leucine-rich Repeat Variant"/>
    <property type="match status" value="1"/>
</dbReference>
<dbReference type="InterPro" id="IPR016024">
    <property type="entry name" value="ARM-type_fold"/>
</dbReference>
<accession>A0A5C6A0K7</accession>
<comment type="caution">
    <text evidence="1">The sequence shown here is derived from an EMBL/GenBank/DDBJ whole genome shotgun (WGS) entry which is preliminary data.</text>
</comment>
<reference evidence="1 2" key="1">
    <citation type="submission" date="2019-02" db="EMBL/GenBank/DDBJ databases">
        <title>Deep-cultivation of Planctomycetes and their phenomic and genomic characterization uncovers novel biology.</title>
        <authorList>
            <person name="Wiegand S."/>
            <person name="Jogler M."/>
            <person name="Boedeker C."/>
            <person name="Pinto D."/>
            <person name="Vollmers J."/>
            <person name="Rivas-Marin E."/>
            <person name="Kohn T."/>
            <person name="Peeters S.H."/>
            <person name="Heuer A."/>
            <person name="Rast P."/>
            <person name="Oberbeckmann S."/>
            <person name="Bunk B."/>
            <person name="Jeske O."/>
            <person name="Meyerdierks A."/>
            <person name="Storesund J.E."/>
            <person name="Kallscheuer N."/>
            <person name="Luecker S."/>
            <person name="Lage O.M."/>
            <person name="Pohl T."/>
            <person name="Merkel B.J."/>
            <person name="Hornburger P."/>
            <person name="Mueller R.-W."/>
            <person name="Bruemmer F."/>
            <person name="Labrenz M."/>
            <person name="Spormann A.M."/>
            <person name="Op Den Camp H."/>
            <person name="Overmann J."/>
            <person name="Amann R."/>
            <person name="Jetten M.S.M."/>
            <person name="Mascher T."/>
            <person name="Medema M.H."/>
            <person name="Devos D.P."/>
            <person name="Kaster A.-K."/>
            <person name="Ovreas L."/>
            <person name="Rohde M."/>
            <person name="Galperin M.Y."/>
            <person name="Jogler C."/>
        </authorList>
    </citation>
    <scope>NUCLEOTIDE SEQUENCE [LARGE SCALE GENOMIC DNA]</scope>
    <source>
        <strain evidence="1 2">Pla100</strain>
    </source>
</reference>
<keyword evidence="2" id="KW-1185">Reference proteome</keyword>
<dbReference type="InterPro" id="IPR011989">
    <property type="entry name" value="ARM-like"/>
</dbReference>
<evidence type="ECO:0000313" key="2">
    <source>
        <dbReference type="Proteomes" id="UP000316213"/>
    </source>
</evidence>
<protein>
    <recommendedName>
        <fullName evidence="3">HEAT repeat protein</fullName>
    </recommendedName>
</protein>
<proteinExistence type="predicted"/>
<name>A0A5C6A0K7_9BACT</name>
<dbReference type="PROSITE" id="PS50077">
    <property type="entry name" value="HEAT_REPEAT"/>
    <property type="match status" value="1"/>
</dbReference>